<feature type="repeat" description="TPR" evidence="20">
    <location>
        <begin position="480"/>
        <end position="513"/>
    </location>
</feature>
<dbReference type="AlphaFoldDB" id="A0A1B6CC38"/>
<evidence type="ECO:0000256" key="7">
    <source>
        <dbReference type="ARBA" id="ARBA00022679"/>
    </source>
</evidence>
<dbReference type="PANTHER" id="PTHR44395:SF1">
    <property type="entry name" value="PROTEIN O-MANNOSYL-TRANSFERASE TMTC3"/>
    <property type="match status" value="1"/>
</dbReference>
<keyword evidence="7" id="KW-0808">Transferase</keyword>
<dbReference type="InterPro" id="IPR019734">
    <property type="entry name" value="TPR_rpt"/>
</dbReference>
<evidence type="ECO:0000256" key="14">
    <source>
        <dbReference type="ARBA" id="ARBA00023180"/>
    </source>
</evidence>
<keyword evidence="11" id="KW-0256">Endoplasmic reticulum</keyword>
<dbReference type="FunFam" id="1.25.40.10:FF:000528">
    <property type="entry name" value="Transmembrane and TPR repeat-containing protein 3"/>
    <property type="match status" value="1"/>
</dbReference>
<comment type="similarity">
    <text evidence="5">Belongs to the TMTC family.</text>
</comment>
<keyword evidence="14" id="KW-0325">Glycoprotein</keyword>
<dbReference type="EC" id="2.4.1.109" evidence="6"/>
<keyword evidence="8 22" id="KW-0812">Transmembrane</keyword>
<dbReference type="GO" id="GO:0060255">
    <property type="term" value="P:regulation of macromolecule metabolic process"/>
    <property type="evidence" value="ECO:0007669"/>
    <property type="project" value="UniProtKB-ARBA"/>
</dbReference>
<reference evidence="25" key="1">
    <citation type="submission" date="2015-12" db="EMBL/GenBank/DDBJ databases">
        <title>De novo transcriptome assembly of four potential Pierce s Disease insect vectors from Arizona vineyards.</title>
        <authorList>
            <person name="Tassone E.E."/>
        </authorList>
    </citation>
    <scope>NUCLEOTIDE SEQUENCE</scope>
</reference>
<evidence type="ECO:0000256" key="4">
    <source>
        <dbReference type="ARBA" id="ARBA00004922"/>
    </source>
</evidence>
<evidence type="ECO:0000256" key="11">
    <source>
        <dbReference type="ARBA" id="ARBA00022824"/>
    </source>
</evidence>
<evidence type="ECO:0000256" key="9">
    <source>
        <dbReference type="ARBA" id="ARBA00022737"/>
    </source>
</evidence>
<dbReference type="GO" id="GO:0016020">
    <property type="term" value="C:membrane"/>
    <property type="evidence" value="ECO:0007669"/>
    <property type="project" value="UniProtKB-SubCell"/>
</dbReference>
<evidence type="ECO:0000256" key="10">
    <source>
        <dbReference type="ARBA" id="ARBA00022803"/>
    </source>
</evidence>
<feature type="domain" description="DUF1736" evidence="24">
    <location>
        <begin position="259"/>
        <end position="330"/>
    </location>
</feature>
<dbReference type="PROSITE" id="PS50005">
    <property type="entry name" value="TPR"/>
    <property type="match status" value="4"/>
</dbReference>
<evidence type="ECO:0000256" key="18">
    <source>
        <dbReference type="ARBA" id="ARBA00075262"/>
    </source>
</evidence>
<feature type="chain" id="PRO_5008580272" description="Protein O-mannosyl-transferase TMTC3" evidence="23">
    <location>
        <begin position="26"/>
        <end position="891"/>
    </location>
</feature>
<comment type="function">
    <text evidence="1">Transfers mannosyl residues to the hydroxyl group of serine or threonine residues.</text>
</comment>
<accession>A0A1B6CC38</accession>
<dbReference type="PANTHER" id="PTHR44395">
    <property type="match status" value="1"/>
</dbReference>
<dbReference type="Pfam" id="PF13374">
    <property type="entry name" value="TPR_10"/>
    <property type="match status" value="1"/>
</dbReference>
<feature type="repeat" description="TPR" evidence="20">
    <location>
        <begin position="446"/>
        <end position="479"/>
    </location>
</feature>
<evidence type="ECO:0000256" key="1">
    <source>
        <dbReference type="ARBA" id="ARBA00003582"/>
    </source>
</evidence>
<evidence type="ECO:0000256" key="15">
    <source>
        <dbReference type="ARBA" id="ARBA00045085"/>
    </source>
</evidence>
<dbReference type="InterPro" id="IPR013618">
    <property type="entry name" value="TMTC_DUF1736"/>
</dbReference>
<dbReference type="EMBL" id="GEDC01018947">
    <property type="protein sequence ID" value="JAS18351.1"/>
    <property type="molecule type" value="Transcribed_RNA"/>
</dbReference>
<dbReference type="InterPro" id="IPR011990">
    <property type="entry name" value="TPR-like_helical_dom_sf"/>
</dbReference>
<evidence type="ECO:0000256" key="19">
    <source>
        <dbReference type="ARBA" id="ARBA00078084"/>
    </source>
</evidence>
<feature type="repeat" description="TPR" evidence="20">
    <location>
        <begin position="563"/>
        <end position="596"/>
    </location>
</feature>
<feature type="compositionally biased region" description="Polar residues" evidence="21">
    <location>
        <begin position="839"/>
        <end position="860"/>
    </location>
</feature>
<evidence type="ECO:0000256" key="23">
    <source>
        <dbReference type="SAM" id="SignalP"/>
    </source>
</evidence>
<comment type="catalytic activity">
    <reaction evidence="15">
        <text>a di-trans,poly-cis-dolichyl beta-D-mannosyl phosphate + L-threonyl-[protein] = 3-O-(alpha-D-mannosyl)-L-threonyl-[protein] + a di-trans,poly-cis-dolichyl phosphate + H(+)</text>
        <dbReference type="Rhea" id="RHEA:53396"/>
        <dbReference type="Rhea" id="RHEA-COMP:11060"/>
        <dbReference type="Rhea" id="RHEA-COMP:13547"/>
        <dbReference type="Rhea" id="RHEA-COMP:19498"/>
        <dbReference type="Rhea" id="RHEA-COMP:19501"/>
        <dbReference type="ChEBI" id="CHEBI:15378"/>
        <dbReference type="ChEBI" id="CHEBI:30013"/>
        <dbReference type="ChEBI" id="CHEBI:57683"/>
        <dbReference type="ChEBI" id="CHEBI:58211"/>
        <dbReference type="ChEBI" id="CHEBI:137323"/>
        <dbReference type="EC" id="2.4.1.109"/>
    </reaction>
</comment>
<dbReference type="FunFam" id="1.25.40.10:FF:000175">
    <property type="entry name" value="transmembrane and TPR repeat-containing protein 3"/>
    <property type="match status" value="1"/>
</dbReference>
<comment type="subcellular location">
    <subcellularLocation>
        <location evidence="3">Endoplasmic reticulum</location>
    </subcellularLocation>
    <subcellularLocation>
        <location evidence="2">Membrane</location>
        <topology evidence="2">Multi-pass membrane protein</topology>
    </subcellularLocation>
</comment>
<dbReference type="Pfam" id="PF13181">
    <property type="entry name" value="TPR_8"/>
    <property type="match status" value="1"/>
</dbReference>
<evidence type="ECO:0000256" key="3">
    <source>
        <dbReference type="ARBA" id="ARBA00004240"/>
    </source>
</evidence>
<evidence type="ECO:0000256" key="17">
    <source>
        <dbReference type="ARBA" id="ARBA00067886"/>
    </source>
</evidence>
<feature type="transmembrane region" description="Helical" evidence="22">
    <location>
        <begin position="321"/>
        <end position="338"/>
    </location>
</feature>
<evidence type="ECO:0000256" key="8">
    <source>
        <dbReference type="ARBA" id="ARBA00022692"/>
    </source>
</evidence>
<feature type="repeat" description="TPR" evidence="20">
    <location>
        <begin position="597"/>
        <end position="630"/>
    </location>
</feature>
<gene>
    <name evidence="26" type="ORF">g.11321</name>
    <name evidence="25" type="ORF">g.11323</name>
</gene>
<dbReference type="Gene3D" id="1.25.40.10">
    <property type="entry name" value="Tetratricopeptide repeat domain"/>
    <property type="match status" value="4"/>
</dbReference>
<keyword evidence="12 22" id="KW-1133">Transmembrane helix</keyword>
<comment type="pathway">
    <text evidence="4">Protein modification; protein glycosylation.</text>
</comment>
<dbReference type="SMART" id="SM00028">
    <property type="entry name" value="TPR"/>
    <property type="match status" value="8"/>
</dbReference>
<dbReference type="PROSITE" id="PS50293">
    <property type="entry name" value="TPR_REGION"/>
    <property type="match status" value="1"/>
</dbReference>
<evidence type="ECO:0000259" key="24">
    <source>
        <dbReference type="Pfam" id="PF08409"/>
    </source>
</evidence>
<evidence type="ECO:0000256" key="13">
    <source>
        <dbReference type="ARBA" id="ARBA00023136"/>
    </source>
</evidence>
<organism evidence="25">
    <name type="scientific">Clastoptera arizonana</name>
    <name type="common">Arizona spittle bug</name>
    <dbReference type="NCBI Taxonomy" id="38151"/>
    <lineage>
        <taxon>Eukaryota</taxon>
        <taxon>Metazoa</taxon>
        <taxon>Ecdysozoa</taxon>
        <taxon>Arthropoda</taxon>
        <taxon>Hexapoda</taxon>
        <taxon>Insecta</taxon>
        <taxon>Pterygota</taxon>
        <taxon>Neoptera</taxon>
        <taxon>Paraneoptera</taxon>
        <taxon>Hemiptera</taxon>
        <taxon>Auchenorrhyncha</taxon>
        <taxon>Cercopoidea</taxon>
        <taxon>Clastopteridae</taxon>
        <taxon>Clastoptera</taxon>
    </lineage>
</organism>
<feature type="transmembrane region" description="Helical" evidence="22">
    <location>
        <begin position="350"/>
        <end position="372"/>
    </location>
</feature>
<feature type="compositionally biased region" description="Polar residues" evidence="21">
    <location>
        <begin position="881"/>
        <end position="891"/>
    </location>
</feature>
<evidence type="ECO:0000313" key="26">
    <source>
        <dbReference type="EMBL" id="JAS18351.1"/>
    </source>
</evidence>
<feature type="compositionally biased region" description="Basic and acidic residues" evidence="21">
    <location>
        <begin position="861"/>
        <end position="875"/>
    </location>
</feature>
<evidence type="ECO:0000256" key="20">
    <source>
        <dbReference type="PROSITE-ProRule" id="PRU00339"/>
    </source>
</evidence>
<evidence type="ECO:0000256" key="21">
    <source>
        <dbReference type="SAM" id="MobiDB-lite"/>
    </source>
</evidence>
<dbReference type="Pfam" id="PF13432">
    <property type="entry name" value="TPR_16"/>
    <property type="match status" value="1"/>
</dbReference>
<dbReference type="Pfam" id="PF08409">
    <property type="entry name" value="TMTC_DUF1736"/>
    <property type="match status" value="1"/>
</dbReference>
<dbReference type="UniPathway" id="UPA00378"/>
<evidence type="ECO:0000256" key="2">
    <source>
        <dbReference type="ARBA" id="ARBA00004141"/>
    </source>
</evidence>
<feature type="transmembrane region" description="Helical" evidence="22">
    <location>
        <begin position="139"/>
        <end position="159"/>
    </location>
</feature>
<evidence type="ECO:0000256" key="5">
    <source>
        <dbReference type="ARBA" id="ARBA00007882"/>
    </source>
</evidence>
<proteinExistence type="inferred from homology"/>
<evidence type="ECO:0000256" key="16">
    <source>
        <dbReference type="ARBA" id="ARBA00045102"/>
    </source>
</evidence>
<keyword evidence="10 20" id="KW-0802">TPR repeat</keyword>
<dbReference type="GO" id="GO:0005783">
    <property type="term" value="C:endoplasmic reticulum"/>
    <property type="evidence" value="ECO:0007669"/>
    <property type="project" value="UniProtKB-SubCell"/>
</dbReference>
<dbReference type="SUPFAM" id="SSF48452">
    <property type="entry name" value="TPR-like"/>
    <property type="match status" value="3"/>
</dbReference>
<evidence type="ECO:0000256" key="22">
    <source>
        <dbReference type="SAM" id="Phobius"/>
    </source>
</evidence>
<keyword evidence="9" id="KW-0677">Repeat</keyword>
<dbReference type="GO" id="GO:0004169">
    <property type="term" value="F:dolichyl-phosphate-mannose-protein mannosyltransferase activity"/>
    <property type="evidence" value="ECO:0007669"/>
    <property type="project" value="UniProtKB-EC"/>
</dbReference>
<protein>
    <recommendedName>
        <fullName evidence="17">Protein O-mannosyl-transferase TMTC3</fullName>
        <ecNumber evidence="6">2.4.1.109</ecNumber>
    </recommendedName>
    <alternativeName>
        <fullName evidence="19">Transmembrane O-mannosyltransferase targeting cadherins 3</fullName>
    </alternativeName>
    <alternativeName>
        <fullName evidence="18">Transmembrane and tetratricopeptide repeat-containing 3</fullName>
    </alternativeName>
</protein>
<evidence type="ECO:0000256" key="6">
    <source>
        <dbReference type="ARBA" id="ARBA00012839"/>
    </source>
</evidence>
<feature type="transmembrane region" description="Helical" evidence="22">
    <location>
        <begin position="239"/>
        <end position="256"/>
    </location>
</feature>
<feature type="signal peptide" evidence="23">
    <location>
        <begin position="1"/>
        <end position="25"/>
    </location>
</feature>
<name>A0A1B6CC38_9HEMI</name>
<dbReference type="FunFam" id="1.25.40.10:FF:000239">
    <property type="entry name" value="Transmembrane and TPR repeat-containing protein 3"/>
    <property type="match status" value="1"/>
</dbReference>
<evidence type="ECO:0000256" key="12">
    <source>
        <dbReference type="ARBA" id="ARBA00022989"/>
    </source>
</evidence>
<feature type="transmembrane region" description="Helical" evidence="22">
    <location>
        <begin position="114"/>
        <end position="133"/>
    </location>
</feature>
<dbReference type="EMBL" id="GEDC01026349">
    <property type="protein sequence ID" value="JAS10949.1"/>
    <property type="molecule type" value="Transcribed_RNA"/>
</dbReference>
<keyword evidence="23" id="KW-0732">Signal</keyword>
<keyword evidence="13 22" id="KW-0472">Membrane</keyword>
<evidence type="ECO:0000313" key="25">
    <source>
        <dbReference type="EMBL" id="JAS10949.1"/>
    </source>
</evidence>
<dbReference type="Pfam" id="PF13414">
    <property type="entry name" value="TPR_11"/>
    <property type="match status" value="1"/>
</dbReference>
<feature type="region of interest" description="Disordered" evidence="21">
    <location>
        <begin position="834"/>
        <end position="891"/>
    </location>
</feature>
<sequence>MGAQHIMSLVVFTTCVVCYYNSCQCGFVFDDISAIKENRDLKPHTPLKNVFLNDFWGTPMHKEQSHKSYRPLCVLTFRWNYLLHQLEPLGYHLVNMILHGVVCLMYFRMCSMFLPEISSFVCAMLFAVHPIHTEAVTGVVGRAETLSSVFFLAAFILYAKSTKRKRTTGWKWLSLSMVAVATAMLCKEQGITVTGVCAVYELFVAQKVRLSDVQYFLRCVLSGKTTWHHTWTSDATRRLCVLVVTTVALLLMRLQIMGSKLPVFTRFDNPASVTDSPTRQLTYNYLVSVNLLLLLFPCDLCCDWTMGTVPLVETIIDKRNLGTLICYAILATLTYVALTSQNKQQSVTIIMSLAFLVLPFLPASNLFFPVGFVIAERVLYMPSMGYCMLIGYGWHILSEKRSRKLAWLGVGLLLLAHGCKTVSRNWDWQSEYSIFMSGLRVNQRNAKLFNNVGHALEGQGKFQEALQYFHKAVSVQQDDIGAHINVGRTYNHLKMFKEAEDAYLKAKSLLPKAKPGESYQARIAPNHLNVFLNLANLIAKNETRLEEADLLYRQAISMRADYTQAYINRGDVLLKLNRTKEAQEVYERALFYDSNNPDIYYNLGVVFLEQGKASQALAYLDKALEFDPEHEQALLNSAILLQELGRAELRKVARERLLKLLHKDAGNERVHFNLGMLAMDDRDTASAEHWFRRAVQLKDDFRSALFNLALLLADDHRPLEAAPFLNQLVRFHPDHVKGLILLGDIYINNIKDLDAAENCYKRILELEPDNIQGLHNLCVVYVERGNLLKAEACLKHAHLLAPTEDYVLRHLKIVQTRIAKLRIDEKTGDINMENEDVVSDSTTEDPPTNTKYLQHPSSDSRAPDTETHYSRHPDFPDTVLRENTTPKPSLS</sequence>
<comment type="catalytic activity">
    <reaction evidence="16">
        <text>a di-trans,poly-cis-dolichyl beta-D-mannosyl phosphate + L-seryl-[protein] = 3-O-(alpha-D-mannosyl)-L-seryl-[protein] + a di-trans,poly-cis-dolichyl phosphate + H(+)</text>
        <dbReference type="Rhea" id="RHEA:17377"/>
        <dbReference type="Rhea" id="RHEA-COMP:9863"/>
        <dbReference type="Rhea" id="RHEA-COMP:13546"/>
        <dbReference type="Rhea" id="RHEA-COMP:19498"/>
        <dbReference type="Rhea" id="RHEA-COMP:19501"/>
        <dbReference type="ChEBI" id="CHEBI:15378"/>
        <dbReference type="ChEBI" id="CHEBI:29999"/>
        <dbReference type="ChEBI" id="CHEBI:57683"/>
        <dbReference type="ChEBI" id="CHEBI:58211"/>
        <dbReference type="ChEBI" id="CHEBI:137321"/>
        <dbReference type="EC" id="2.4.1.109"/>
    </reaction>
</comment>